<reference evidence="4" key="1">
    <citation type="submission" date="2022-07" db="EMBL/GenBank/DDBJ databases">
        <title>Phylogenomic reconstructions and comparative analyses of Kickxellomycotina fungi.</title>
        <authorList>
            <person name="Reynolds N.K."/>
            <person name="Stajich J.E."/>
            <person name="Barry K."/>
            <person name="Grigoriev I.V."/>
            <person name="Crous P."/>
            <person name="Smith M.E."/>
        </authorList>
    </citation>
    <scope>NUCLEOTIDE SEQUENCE</scope>
    <source>
        <strain evidence="4">RSA 861</strain>
    </source>
</reference>
<accession>A0A9W8E2D2</accession>
<evidence type="ECO:0000313" key="5">
    <source>
        <dbReference type="Proteomes" id="UP001150569"/>
    </source>
</evidence>
<organism evidence="4 5">
    <name type="scientific">Tieghemiomyces parasiticus</name>
    <dbReference type="NCBI Taxonomy" id="78921"/>
    <lineage>
        <taxon>Eukaryota</taxon>
        <taxon>Fungi</taxon>
        <taxon>Fungi incertae sedis</taxon>
        <taxon>Zoopagomycota</taxon>
        <taxon>Kickxellomycotina</taxon>
        <taxon>Dimargaritomycetes</taxon>
        <taxon>Dimargaritales</taxon>
        <taxon>Dimargaritaceae</taxon>
        <taxon>Tieghemiomyces</taxon>
    </lineage>
</organism>
<dbReference type="CDD" id="cd06532">
    <property type="entry name" value="Glyco_transf_25"/>
    <property type="match status" value="1"/>
</dbReference>
<feature type="domain" description="Glycosyl transferase family 25" evidence="3">
    <location>
        <begin position="131"/>
        <end position="292"/>
    </location>
</feature>
<evidence type="ECO:0000256" key="1">
    <source>
        <dbReference type="SAM" id="MobiDB-lite"/>
    </source>
</evidence>
<evidence type="ECO:0000256" key="2">
    <source>
        <dbReference type="SAM" id="Phobius"/>
    </source>
</evidence>
<dbReference type="InterPro" id="IPR002654">
    <property type="entry name" value="Glyco_trans_25"/>
</dbReference>
<dbReference type="Proteomes" id="UP001150569">
    <property type="component" value="Unassembled WGS sequence"/>
</dbReference>
<feature type="region of interest" description="Disordered" evidence="1">
    <location>
        <begin position="1"/>
        <end position="28"/>
    </location>
</feature>
<dbReference type="EMBL" id="JANBPT010000026">
    <property type="protein sequence ID" value="KAJ1929703.1"/>
    <property type="molecule type" value="Genomic_DNA"/>
</dbReference>
<evidence type="ECO:0000259" key="3">
    <source>
        <dbReference type="Pfam" id="PF01755"/>
    </source>
</evidence>
<dbReference type="OrthoDB" id="47375at2759"/>
<keyword evidence="2" id="KW-0812">Transmembrane</keyword>
<comment type="caution">
    <text evidence="4">The sequence shown here is derived from an EMBL/GenBank/DDBJ whole genome shotgun (WGS) entry which is preliminary data.</text>
</comment>
<keyword evidence="2" id="KW-0472">Membrane</keyword>
<gene>
    <name evidence="4" type="ORF">IWQ60_000922</name>
</gene>
<evidence type="ECO:0000313" key="4">
    <source>
        <dbReference type="EMBL" id="KAJ1929703.1"/>
    </source>
</evidence>
<name>A0A9W8E2D2_9FUNG</name>
<dbReference type="AlphaFoldDB" id="A0A9W8E2D2"/>
<keyword evidence="2" id="KW-1133">Transmembrane helix</keyword>
<sequence>MSKLSETTDFDMESDQAPETLHLYDPTAPGRSYRAQRKRCIMLGFLGLCGFALLILTIFNSTLMITTLGTLRNSIQVQREQWTADRLRDEAKAEAEARSRAAALNATLTPEALRAQRIEEAERRSEATLGHVYVINLAKRTDRRDTMTNMFRLLNIPVEFLTAATPATMEYTPPSAVKAKLSPGRLACWRSHMNALQDIVRHDYPVATILEDDVSVEMQLVDRVAASMPHVPADWDMFYLGHCSTGKYFGPLVKGTEDVRILNGAWCTHGYMVSQRGARKLLRLLANPVDAIDGMIAALGLKHEIVSYAANPSLVAQIRSSDDPSDIPASGHGRLWEGLDIDTRKKLDELIKHGDPSLLG</sequence>
<dbReference type="Pfam" id="PF01755">
    <property type="entry name" value="Glyco_transf_25"/>
    <property type="match status" value="1"/>
</dbReference>
<protein>
    <recommendedName>
        <fullName evidence="3">Glycosyl transferase family 25 domain-containing protein</fullName>
    </recommendedName>
</protein>
<keyword evidence="5" id="KW-1185">Reference proteome</keyword>
<feature type="transmembrane region" description="Helical" evidence="2">
    <location>
        <begin position="40"/>
        <end position="59"/>
    </location>
</feature>
<proteinExistence type="predicted"/>